<proteinExistence type="inferred from homology"/>
<evidence type="ECO:0000256" key="4">
    <source>
        <dbReference type="ARBA" id="ARBA00022840"/>
    </source>
</evidence>
<dbReference type="AlphaFoldDB" id="A0AAF0U4E3"/>
<organism evidence="9 10">
    <name type="scientific">Solanum verrucosum</name>
    <dbReference type="NCBI Taxonomy" id="315347"/>
    <lineage>
        <taxon>Eukaryota</taxon>
        <taxon>Viridiplantae</taxon>
        <taxon>Streptophyta</taxon>
        <taxon>Embryophyta</taxon>
        <taxon>Tracheophyta</taxon>
        <taxon>Spermatophyta</taxon>
        <taxon>Magnoliopsida</taxon>
        <taxon>eudicotyledons</taxon>
        <taxon>Gunneridae</taxon>
        <taxon>Pentapetalae</taxon>
        <taxon>asterids</taxon>
        <taxon>lamiids</taxon>
        <taxon>Solanales</taxon>
        <taxon>Solanaceae</taxon>
        <taxon>Solanoideae</taxon>
        <taxon>Solaneae</taxon>
        <taxon>Solanum</taxon>
    </lineage>
</organism>
<dbReference type="EMBL" id="CP133618">
    <property type="protein sequence ID" value="WMV38984.1"/>
    <property type="molecule type" value="Genomic_DNA"/>
</dbReference>
<feature type="domain" description="Protein kinase" evidence="8">
    <location>
        <begin position="3"/>
        <end position="258"/>
    </location>
</feature>
<dbReference type="GO" id="GO:0005524">
    <property type="term" value="F:ATP binding"/>
    <property type="evidence" value="ECO:0007669"/>
    <property type="project" value="UniProtKB-UniRule"/>
</dbReference>
<accession>A0AAF0U4E3</accession>
<dbReference type="Proteomes" id="UP001234989">
    <property type="component" value="Chromosome 7"/>
</dbReference>
<evidence type="ECO:0000256" key="6">
    <source>
        <dbReference type="RuleBase" id="RU000304"/>
    </source>
</evidence>
<dbReference type="Pfam" id="PF00069">
    <property type="entry name" value="Pkinase"/>
    <property type="match status" value="1"/>
</dbReference>
<evidence type="ECO:0000256" key="5">
    <source>
        <dbReference type="PROSITE-ProRule" id="PRU10141"/>
    </source>
</evidence>
<dbReference type="PROSITE" id="PS00107">
    <property type="entry name" value="PROTEIN_KINASE_ATP"/>
    <property type="match status" value="1"/>
</dbReference>
<sequence>MDWIRGHTIGHGSSAAVSVAKSRFSDEVFAVKSVELSESQLLQKEQIILSQLSSSYVVSYKGYDVTKEKDKLMFNLMMEYMPDGTLSDEIQKQGGRMNERLIGYYTKQIVQGLDYLHSRSIAHCDLKGQNILVGKTGAKIADFGCARWIDPVEREGNAEPIGGTPMFMAPEVARGEEQGCPADIWGLGCTIIEMATGGSPWTNVTSAASLLYRIAFSGQSPVIPKFLSLQAKDFLNKCLIRDSKERWTAKQLLKHPFLESNSTAIQNFVTDSPTSILDQDIWNSVEESETMNSTILQTFSSPLKRRTRTRRDNHEELPPLHKDFENSLNTPATSAHGKEKECEEYFLYNFVALESSPLVPKWGENGQKSIRKGPIRNSKLPKNVHNLGEAPFFLRFQPIPEEERGEIACLLPAAAILMQIGTGDDKIAASSLCSSLLSSLLCVSVLDCFRVLYAVMFTLNLKGEKGLGRVRGTDWVGAKMWAVALGVIARYGLLFGI</sequence>
<keyword evidence="3" id="KW-0418">Kinase</keyword>
<evidence type="ECO:0000256" key="3">
    <source>
        <dbReference type="ARBA" id="ARBA00022777"/>
    </source>
</evidence>
<evidence type="ECO:0000259" key="8">
    <source>
        <dbReference type="PROSITE" id="PS50011"/>
    </source>
</evidence>
<keyword evidence="4 5" id="KW-0067">ATP-binding</keyword>
<keyword evidence="2 5" id="KW-0547">Nucleotide-binding</keyword>
<dbReference type="GO" id="GO:0004674">
    <property type="term" value="F:protein serine/threonine kinase activity"/>
    <property type="evidence" value="ECO:0007669"/>
    <property type="project" value="UniProtKB-KW"/>
</dbReference>
<comment type="similarity">
    <text evidence="6">Belongs to the protein kinase superfamily.</text>
</comment>
<keyword evidence="6" id="KW-0723">Serine/threonine-protein kinase</keyword>
<dbReference type="InterPro" id="IPR008271">
    <property type="entry name" value="Ser/Thr_kinase_AS"/>
</dbReference>
<dbReference type="SMART" id="SM00220">
    <property type="entry name" value="S_TKc"/>
    <property type="match status" value="1"/>
</dbReference>
<feature type="binding site" evidence="5">
    <location>
        <position position="32"/>
    </location>
    <ligand>
        <name>ATP</name>
        <dbReference type="ChEBI" id="CHEBI:30616"/>
    </ligand>
</feature>
<keyword evidence="1" id="KW-0808">Transferase</keyword>
<dbReference type="InterPro" id="IPR017441">
    <property type="entry name" value="Protein_kinase_ATP_BS"/>
</dbReference>
<gene>
    <name evidence="9" type="ORF">MTR67_032369</name>
</gene>
<dbReference type="PROSITE" id="PS50011">
    <property type="entry name" value="PROTEIN_KINASE_DOM"/>
    <property type="match status" value="1"/>
</dbReference>
<dbReference type="InterPro" id="IPR000719">
    <property type="entry name" value="Prot_kinase_dom"/>
</dbReference>
<dbReference type="InterPro" id="IPR011009">
    <property type="entry name" value="Kinase-like_dom_sf"/>
</dbReference>
<dbReference type="InterPro" id="IPR052751">
    <property type="entry name" value="Plant_MAPKKK"/>
</dbReference>
<dbReference type="PANTHER" id="PTHR48011">
    <property type="entry name" value="CCR4-NOT TRANSCRIPTIONAL COMPLEX SUBUNIT CAF120-RELATED"/>
    <property type="match status" value="1"/>
</dbReference>
<evidence type="ECO:0000256" key="1">
    <source>
        <dbReference type="ARBA" id="ARBA00022679"/>
    </source>
</evidence>
<name>A0AAF0U4E3_SOLVR</name>
<dbReference type="PROSITE" id="PS00108">
    <property type="entry name" value="PROTEIN_KINASE_ST"/>
    <property type="match status" value="1"/>
</dbReference>
<evidence type="ECO:0000256" key="7">
    <source>
        <dbReference type="SAM" id="MobiDB-lite"/>
    </source>
</evidence>
<feature type="region of interest" description="Disordered" evidence="7">
    <location>
        <begin position="316"/>
        <end position="335"/>
    </location>
</feature>
<evidence type="ECO:0000313" key="9">
    <source>
        <dbReference type="EMBL" id="WMV38984.1"/>
    </source>
</evidence>
<evidence type="ECO:0000313" key="10">
    <source>
        <dbReference type="Proteomes" id="UP001234989"/>
    </source>
</evidence>
<reference evidence="9" key="1">
    <citation type="submission" date="2023-08" db="EMBL/GenBank/DDBJ databases">
        <title>A de novo genome assembly of Solanum verrucosum Schlechtendal, a Mexican diploid species geographically isolated from the other diploid A-genome species in potato relatives.</title>
        <authorList>
            <person name="Hosaka K."/>
        </authorList>
    </citation>
    <scope>NUCLEOTIDE SEQUENCE</scope>
    <source>
        <tissue evidence="9">Young leaves</tissue>
    </source>
</reference>
<dbReference type="GO" id="GO:0007165">
    <property type="term" value="P:signal transduction"/>
    <property type="evidence" value="ECO:0007669"/>
    <property type="project" value="TreeGrafter"/>
</dbReference>
<feature type="compositionally biased region" description="Basic and acidic residues" evidence="7">
    <location>
        <begin position="316"/>
        <end position="325"/>
    </location>
</feature>
<evidence type="ECO:0000256" key="2">
    <source>
        <dbReference type="ARBA" id="ARBA00022741"/>
    </source>
</evidence>
<dbReference type="CDD" id="cd06606">
    <property type="entry name" value="STKc_MAPKKK"/>
    <property type="match status" value="1"/>
</dbReference>
<dbReference type="Gene3D" id="1.10.510.10">
    <property type="entry name" value="Transferase(Phosphotransferase) domain 1"/>
    <property type="match status" value="1"/>
</dbReference>
<protein>
    <recommendedName>
        <fullName evidence="8">Protein kinase domain-containing protein</fullName>
    </recommendedName>
</protein>
<dbReference type="SUPFAM" id="SSF56112">
    <property type="entry name" value="Protein kinase-like (PK-like)"/>
    <property type="match status" value="1"/>
</dbReference>
<keyword evidence="10" id="KW-1185">Reference proteome</keyword>
<dbReference type="PANTHER" id="PTHR48011:SF13">
    <property type="entry name" value="PROTEIN KINASE DOMAIN-CONTAINING PROTEIN"/>
    <property type="match status" value="1"/>
</dbReference>